<evidence type="ECO:0008006" key="3">
    <source>
        <dbReference type="Google" id="ProtNLM"/>
    </source>
</evidence>
<dbReference type="Gene3D" id="3.60.15.10">
    <property type="entry name" value="Ribonuclease Z/Hydroxyacylglutathione hydrolase-like"/>
    <property type="match status" value="1"/>
</dbReference>
<sequence length="470" mass="51188">MNRYFIPGEGRRDFPRRSYAKLDQIEPPNLEGAKDILFAFDAIDTEWLGFREELLSLESRSDTKAVLQRIASSVMREIGGSDPFDDLPIYRIEITLKRQNLLAKKFLDAGDVWFEIELDPQGELEVDVFGGLFMEPVPARLAHLPRPAAPSAMLTCLFGMDDWPDASEEDLVSALKVGCRMEHLVMFDVGQGSATALICGCGQPVIYFDVGCGVYRNAKTRPNQISFCTHEPPLVILSHWDADHWAAATLDRRLLGMTWIAPRQSISQTHKVFGNEILKAGGRILIVPPTLSPLLWNEIDQGLELRRCTGNDRNGSGLALVVEDHFSQRGWLLTGDAAYNLVPGLLPGDLAAVVVPHHGADMGPASIPPSVGSGYTRLLYSFGPDNAHGRTSVRHPTAAAVRAHEAAGWSRGAWVLSTPAMNLAGQPVLATASHLSTHEQGIVVGWTGSSSPGLLNHAASCPDVMPVVQK</sequence>
<accession>A0A1J6HC17</accession>
<keyword evidence="2" id="KW-1185">Reference proteome</keyword>
<dbReference type="InterPro" id="IPR036866">
    <property type="entry name" value="RibonucZ/Hydroxyglut_hydro"/>
</dbReference>
<comment type="caution">
    <text evidence="1">The sequence shown here is derived from an EMBL/GenBank/DDBJ whole genome shotgun (WGS) entry which is preliminary data.</text>
</comment>
<organism evidence="1 2">
    <name type="scientific">Brucella cytisi</name>
    <dbReference type="NCBI Taxonomy" id="407152"/>
    <lineage>
        <taxon>Bacteria</taxon>
        <taxon>Pseudomonadati</taxon>
        <taxon>Pseudomonadota</taxon>
        <taxon>Alphaproteobacteria</taxon>
        <taxon>Hyphomicrobiales</taxon>
        <taxon>Brucellaceae</taxon>
        <taxon>Brucella/Ochrobactrum group</taxon>
        <taxon>Brucella</taxon>
    </lineage>
</organism>
<dbReference type="SUPFAM" id="SSF56281">
    <property type="entry name" value="Metallo-hydrolase/oxidoreductase"/>
    <property type="match status" value="1"/>
</dbReference>
<evidence type="ECO:0000313" key="2">
    <source>
        <dbReference type="Proteomes" id="UP000182985"/>
    </source>
</evidence>
<protein>
    <recommendedName>
        <fullName evidence="3">Metallo-beta-lactamase domain-containing protein</fullName>
    </recommendedName>
</protein>
<proteinExistence type="predicted"/>
<dbReference type="OrthoDB" id="9761531at2"/>
<dbReference type="Proteomes" id="UP000182985">
    <property type="component" value="Unassembled WGS sequence"/>
</dbReference>
<dbReference type="AlphaFoldDB" id="A0A1J6HC17"/>
<dbReference type="RefSeq" id="WP_071634108.1">
    <property type="nucleotide sequence ID" value="NZ_MOEC01000043.1"/>
</dbReference>
<dbReference type="EMBL" id="MOEC01000043">
    <property type="protein sequence ID" value="OIS90684.1"/>
    <property type="molecule type" value="Genomic_DNA"/>
</dbReference>
<reference evidence="1 2" key="1">
    <citation type="submission" date="2016-10" db="EMBL/GenBank/DDBJ databases">
        <title>The Draft Genome Sequence of the Potato Rhizosphere Bacteria Ochrobactrum sp. IPA7.2.</title>
        <authorList>
            <person name="Gogoleva N.E."/>
            <person name="Khlopko Y.A."/>
            <person name="Burygin G.L."/>
            <person name="Plotnikov A.O."/>
        </authorList>
    </citation>
    <scope>NUCLEOTIDE SEQUENCE [LARGE SCALE GENOMIC DNA]</scope>
    <source>
        <strain evidence="1 2">IPA7.2</strain>
    </source>
</reference>
<evidence type="ECO:0000313" key="1">
    <source>
        <dbReference type="EMBL" id="OIS90684.1"/>
    </source>
</evidence>
<name>A0A1J6HC17_9HYPH</name>
<gene>
    <name evidence="1" type="ORF">BLA27_25470</name>
</gene>